<gene>
    <name evidence="1" type="ORF">SAMN05421538_102359</name>
</gene>
<evidence type="ECO:0000313" key="1">
    <source>
        <dbReference type="EMBL" id="SDD75646.1"/>
    </source>
</evidence>
<evidence type="ECO:0000313" key="2">
    <source>
        <dbReference type="Proteomes" id="UP000199344"/>
    </source>
</evidence>
<dbReference type="EMBL" id="FNAH01000002">
    <property type="protein sequence ID" value="SDD75646.1"/>
    <property type="molecule type" value="Genomic_DNA"/>
</dbReference>
<reference evidence="1 2" key="1">
    <citation type="submission" date="2016-10" db="EMBL/GenBank/DDBJ databases">
        <authorList>
            <person name="de Groot N.N."/>
        </authorList>
    </citation>
    <scope>NUCLEOTIDE SEQUENCE [LARGE SCALE GENOMIC DNA]</scope>
    <source>
        <strain evidence="1 2">DSM 22220</strain>
    </source>
</reference>
<dbReference type="InterPro" id="IPR029044">
    <property type="entry name" value="Nucleotide-diphossugar_trans"/>
</dbReference>
<dbReference type="GO" id="GO:0016740">
    <property type="term" value="F:transferase activity"/>
    <property type="evidence" value="ECO:0007669"/>
    <property type="project" value="UniProtKB-KW"/>
</dbReference>
<dbReference type="AlphaFoldDB" id="A0A1G6XEH9"/>
<keyword evidence="2" id="KW-1185">Reference proteome</keyword>
<dbReference type="SUPFAM" id="SSF53448">
    <property type="entry name" value="Nucleotide-diphospho-sugar transferases"/>
    <property type="match status" value="1"/>
</dbReference>
<dbReference type="Proteomes" id="UP000199344">
    <property type="component" value="Unassembled WGS sequence"/>
</dbReference>
<dbReference type="STRING" id="591205.SAMN05421538_102359"/>
<accession>A0A1G6XEH9</accession>
<dbReference type="Pfam" id="PF13704">
    <property type="entry name" value="Glyco_tranf_2_4"/>
    <property type="match status" value="1"/>
</dbReference>
<sequence length="505" mass="56108">MSQPWLTILAVPSMAVAPLALMQNLHRSGAEIVVDPLSGLAQDRAAILTRLRGLAAQDSLPEGSSARIVVLPGTAALDRITLQDAGMQHARIIRMDSADPTRAVIRALRIEAWILDRRARDAPHPLPIPADAGFRITTDAQRFKTMLQEIQIGRALLAAFLGDAPSGWLRFDDETVPDPALLAELGLTDPAPLAREPLSDLVADEDALRNLIRRFRVDSPDVDLPALPALHSRNRPAMMAYVCGRNISSYLPVMTDYLRAQDVPLTYIDNGSDDGSSEIAAELVGRGITELHHLPYAGAFSLQAQLQAKQRLMEVHAPEWVLHMDADEILQSRQPGQGLHDLAAHAKKSGYNAVNFDEFVFLPRPGEDFSGRDYLAEMTRYYFLNPMPYRLIRMWRHGVGLSNLDSAGHRLTGPLKLSPVSHNLRHYIALSERAAQRKYVGRSFSADELARNWHRNRVGLAAEDLAMPDDSAPQLNHLPDPASADLRRDNPVHQHWWTWPKTTAR</sequence>
<proteinExistence type="predicted"/>
<protein>
    <submittedName>
        <fullName evidence="1">Glycosyltransferase involved in cell wall bisynthesis</fullName>
    </submittedName>
</protein>
<name>A0A1G6XEH9_9RHOB</name>
<keyword evidence="1" id="KW-0808">Transferase</keyword>
<organism evidence="1 2">
    <name type="scientific">Paracoccus isoporae</name>
    <dbReference type="NCBI Taxonomy" id="591205"/>
    <lineage>
        <taxon>Bacteria</taxon>
        <taxon>Pseudomonadati</taxon>
        <taxon>Pseudomonadota</taxon>
        <taxon>Alphaproteobacteria</taxon>
        <taxon>Rhodobacterales</taxon>
        <taxon>Paracoccaceae</taxon>
        <taxon>Paracoccus</taxon>
    </lineage>
</organism>